<dbReference type="InterPro" id="IPR038718">
    <property type="entry name" value="SNF2-like_sf"/>
</dbReference>
<feature type="region of interest" description="Disordered" evidence="15">
    <location>
        <begin position="465"/>
        <end position="542"/>
    </location>
</feature>
<dbReference type="PANTHER" id="PTHR45685:SF2">
    <property type="entry name" value="CHROMATIN-REMODELING ATPASE INO80"/>
    <property type="match status" value="1"/>
</dbReference>
<feature type="compositionally biased region" description="Acidic residues" evidence="15">
    <location>
        <begin position="504"/>
        <end position="516"/>
    </location>
</feature>
<feature type="domain" description="Helicase ATP-binding" evidence="16">
    <location>
        <begin position="646"/>
        <end position="837"/>
    </location>
</feature>
<evidence type="ECO:0000313" key="19">
    <source>
        <dbReference type="EMBL" id="CAL5140464.1"/>
    </source>
</evidence>
<feature type="coiled-coil region" evidence="14">
    <location>
        <begin position="410"/>
        <end position="440"/>
    </location>
</feature>
<evidence type="ECO:0000256" key="1">
    <source>
        <dbReference type="ARBA" id="ARBA00004123"/>
    </source>
</evidence>
<comment type="domain">
    <text evidence="13">The DBINO region is involved in binding to DNA.</text>
</comment>
<dbReference type="PROSITE" id="PS51192">
    <property type="entry name" value="HELICASE_ATP_BIND_1"/>
    <property type="match status" value="1"/>
</dbReference>
<dbReference type="Pfam" id="PF00271">
    <property type="entry name" value="Helicase_C"/>
    <property type="match status" value="1"/>
</dbReference>
<dbReference type="GO" id="GO:0004386">
    <property type="term" value="F:helicase activity"/>
    <property type="evidence" value="ECO:0007669"/>
    <property type="project" value="UniProtKB-KW"/>
</dbReference>
<dbReference type="SMART" id="SM00490">
    <property type="entry name" value="HELICc"/>
    <property type="match status" value="1"/>
</dbReference>
<dbReference type="InterPro" id="IPR027417">
    <property type="entry name" value="P-loop_NTPase"/>
</dbReference>
<keyword evidence="6 13" id="KW-0378">Hydrolase</keyword>
<feature type="compositionally biased region" description="Basic and acidic residues" evidence="15">
    <location>
        <begin position="191"/>
        <end position="207"/>
    </location>
</feature>
<dbReference type="EMBL" id="CAXLJL010000723">
    <property type="protein sequence ID" value="CAL5140464.1"/>
    <property type="molecule type" value="Genomic_DNA"/>
</dbReference>
<dbReference type="PANTHER" id="PTHR45685">
    <property type="entry name" value="HELICASE SRCAP-RELATED"/>
    <property type="match status" value="1"/>
</dbReference>
<feature type="compositionally biased region" description="Acidic residues" evidence="15">
    <location>
        <begin position="217"/>
        <end position="229"/>
    </location>
</feature>
<dbReference type="InterPro" id="IPR020838">
    <property type="entry name" value="DBINO"/>
</dbReference>
<dbReference type="Proteomes" id="UP001497525">
    <property type="component" value="Unassembled WGS sequence"/>
</dbReference>
<feature type="compositionally biased region" description="Low complexity" evidence="15">
    <location>
        <begin position="243"/>
        <end position="254"/>
    </location>
</feature>
<dbReference type="GO" id="GO:0005524">
    <property type="term" value="F:ATP binding"/>
    <property type="evidence" value="ECO:0007669"/>
    <property type="project" value="UniProtKB-UniRule"/>
</dbReference>
<keyword evidence="14" id="KW-0175">Coiled coil</keyword>
<dbReference type="GO" id="GO:0006281">
    <property type="term" value="P:DNA repair"/>
    <property type="evidence" value="ECO:0007669"/>
    <property type="project" value="UniProtKB-UniRule"/>
</dbReference>
<evidence type="ECO:0000256" key="4">
    <source>
        <dbReference type="ARBA" id="ARBA00022741"/>
    </source>
</evidence>
<feature type="compositionally biased region" description="Polar residues" evidence="15">
    <location>
        <begin position="143"/>
        <end position="157"/>
    </location>
</feature>
<feature type="compositionally biased region" description="Polar residues" evidence="15">
    <location>
        <begin position="533"/>
        <end position="542"/>
    </location>
</feature>
<evidence type="ECO:0000256" key="15">
    <source>
        <dbReference type="SAM" id="MobiDB-lite"/>
    </source>
</evidence>
<keyword evidence="11 13" id="KW-0234">DNA repair</keyword>
<feature type="domain" description="Helicase C-terminal" evidence="17">
    <location>
        <begin position="1315"/>
        <end position="1467"/>
    </location>
</feature>
<dbReference type="InterPro" id="IPR014001">
    <property type="entry name" value="Helicase_ATP-bd"/>
</dbReference>
<dbReference type="CDD" id="cd18793">
    <property type="entry name" value="SF2_C_SNF"/>
    <property type="match status" value="1"/>
</dbReference>
<keyword evidence="10 13" id="KW-0238">DNA-binding</keyword>
<dbReference type="GO" id="GO:0003677">
    <property type="term" value="F:DNA binding"/>
    <property type="evidence" value="ECO:0007669"/>
    <property type="project" value="UniProtKB-UniRule"/>
</dbReference>
<dbReference type="PROSITE" id="PS51194">
    <property type="entry name" value="HELICASE_CTER"/>
    <property type="match status" value="1"/>
</dbReference>
<comment type="subunit">
    <text evidence="13">Component of the INO80 chromatin-remodeling complex.</text>
</comment>
<evidence type="ECO:0000256" key="6">
    <source>
        <dbReference type="ARBA" id="ARBA00022801"/>
    </source>
</evidence>
<comment type="function">
    <text evidence="13">ATPase component of the INO80 complex which remodels chromatin by shifting nucleosomes and is involved in DNA repair.</text>
</comment>
<comment type="catalytic activity">
    <reaction evidence="13">
        <text>ATP + H2O = ADP + phosphate + H(+)</text>
        <dbReference type="Rhea" id="RHEA:13065"/>
        <dbReference type="ChEBI" id="CHEBI:15377"/>
        <dbReference type="ChEBI" id="CHEBI:15378"/>
        <dbReference type="ChEBI" id="CHEBI:30616"/>
        <dbReference type="ChEBI" id="CHEBI:43474"/>
        <dbReference type="ChEBI" id="CHEBI:456216"/>
    </reaction>
</comment>
<evidence type="ECO:0000259" key="16">
    <source>
        <dbReference type="PROSITE" id="PS51192"/>
    </source>
</evidence>
<dbReference type="GO" id="GO:0031011">
    <property type="term" value="C:Ino80 complex"/>
    <property type="evidence" value="ECO:0007669"/>
    <property type="project" value="UniProtKB-UniRule"/>
</dbReference>
<sequence>MASAARAAEGDEGQPLVCSNSEKLGGCTPFPSSVFVTHEDAAVYLRKSYWDGVCAENPAFNEAVDFFDDEPYRPLNSFNPSLVREIYGLIAEWRAEARERVASMTDHERQKLLYEAGLINYDFNRNKAKNSGLLHQSPERDSSNAPPISVISSSTKLISRGSKRKAAMISRGARSGRLPRVSGHSHRGRRPNKERLMNTSDESDKRPIRQTSRPQEKEDEGEDEEEDEDQLTAIVRRQREQFSARAAAGRPSARNTKSAWSSDGERRLSGSNSAAMTRATQSNRVLREWKSLARKVICKVARQWLGSRRDKLTMAKRTARECARLLRQRALLSQKCARDAISRGHRLTREIATHWRNSATNTASGSGPLAINGVTLPTAASTTGVPVGLQYSDYYPAGKPEGNSGETPVVESAAAARRRAERAAAEQRRADLELLEARRQQRKLNFLITQTELYAHFMARKMDGAQDSVSQSTPGGHLESDFTVKSEVSVEEAETARILNRLDDSDEESHEAEDVSLVETQAEAGDEPHSVPTGETSSDTKSQGCVSIAVAARAAANRLGIRTEDEYDVKNLKTAAIMKAKEAVKKEQERKSQFQQAHHIHPSVTTETSGCELTDQTTGAAPQVEAPKLFKGQLKAYQIRGLNWLLGLFDQGINGILADEMGLGKTIQTIAFLGYLAETYHIWGPFLIITPASTLHNWTQEFAKFLPSFRLVPYWGSPTERKVLRRFWSSMRSSTTTLAPSEIDGNGDMKGQPGTKDAEMHVVVTSYQVVLQDAKFINKTAWSYIVLDEAHAIKSTSSLRWRILLSFKCRNRLLLTGTPIQNTMQELWALLHFIMPTLFDSHDEFANWFSRDIESQASASTGGGGGGLSTSKLNENQLSRLHLILKPFMLRRTKTEVENEISTKTEILRYCPLSHRQHHLYNLLRNKIRLEDLSSVIGSGGVGKSQSIDEKNSESTGASATAHLINLVMQLRKICNHPDLWERRDVQLTCISGSVRPTTTTEEVFYTSACSENYSAPVWHLPKLLHDEGLLPCLSWNHLTGEELSGSHLHSWPVDHHCGLPTSALALITRLFAVFHPAHIHADLWKNNERNDQPDENSVSKSKCFSFSRLMGLSPYELSVAAITNGASLLVDRRITGYLKLILLRQIFDSESDGELGPQQQISPLLRCFPPTCFERMRCSSASAFRSMVDLSLWPLQPDEGQWVPRFQASPWDLTSPATSMELLRTTSYVPGFVAAATITKVLLRPLELHVSIPYFRQKHDALCSRRRPVSFNVCLPASGPSVGRSTLDLLPAPPRSLELVSAATRISDSGKLIALDSLLSELKPAGHRVLIYSQMTRMIDILEEFMLYRKHAYLRLDGSSRLSDRRDMVAQWQTNPRWFVFLLSTRAGGLGINLTAADTVIFYDSDWNPTVDQQAMDRAHRLGQTKPVTVYRLVCKNTVEGRMMRRAEEKRAMQHMVIRSGTNSLLATKNGDDQLTSTDMVSLLLDDEELVKRLQIRRRLQPQRGRPTKNHSAARLTAATIDNQNQLNTSTPNTVQSGGGNPSFVPSPGRMKLPEDPLARKRQAAWAERTRGGCGRPKKFRPLGSAPSADSTPPPTR</sequence>
<name>A0AAV2TVE4_CALDB</name>
<evidence type="ECO:0000256" key="2">
    <source>
        <dbReference type="ARBA" id="ARBA00007025"/>
    </source>
</evidence>
<feature type="region of interest" description="Disordered" evidence="15">
    <location>
        <begin position="131"/>
        <end position="229"/>
    </location>
</feature>
<dbReference type="Pfam" id="PF13892">
    <property type="entry name" value="DBINO"/>
    <property type="match status" value="2"/>
</dbReference>
<dbReference type="EC" id="3.6.4.-" evidence="13"/>
<keyword evidence="4" id="KW-0547">Nucleotide-binding</keyword>
<evidence type="ECO:0000256" key="8">
    <source>
        <dbReference type="ARBA" id="ARBA00022840"/>
    </source>
</evidence>
<keyword evidence="7" id="KW-0347">Helicase</keyword>
<dbReference type="PROSITE" id="PS51413">
    <property type="entry name" value="DBINO"/>
    <property type="match status" value="1"/>
</dbReference>
<feature type="compositionally biased region" description="Polar residues" evidence="15">
    <location>
        <begin position="1521"/>
        <end position="1537"/>
    </location>
</feature>
<feature type="region of interest" description="Disordered" evidence="15">
    <location>
        <begin position="595"/>
        <end position="614"/>
    </location>
</feature>
<comment type="subcellular location">
    <subcellularLocation>
        <location evidence="1 13">Nucleus</location>
    </subcellularLocation>
</comment>
<evidence type="ECO:0000256" key="9">
    <source>
        <dbReference type="ARBA" id="ARBA00022853"/>
    </source>
</evidence>
<evidence type="ECO:0000313" key="20">
    <source>
        <dbReference type="Proteomes" id="UP001497525"/>
    </source>
</evidence>
<feature type="region of interest" description="Disordered" evidence="15">
    <location>
        <begin position="1519"/>
        <end position="1598"/>
    </location>
</feature>
<feature type="domain" description="DBINO" evidence="18">
    <location>
        <begin position="339"/>
        <end position="464"/>
    </location>
</feature>
<evidence type="ECO:0000256" key="11">
    <source>
        <dbReference type="ARBA" id="ARBA00023204"/>
    </source>
</evidence>
<dbReference type="InterPro" id="IPR049730">
    <property type="entry name" value="SNF2/RAD54-like_C"/>
</dbReference>
<feature type="compositionally biased region" description="Polar residues" evidence="15">
    <location>
        <begin position="603"/>
        <end position="614"/>
    </location>
</feature>
<evidence type="ECO:0000259" key="17">
    <source>
        <dbReference type="PROSITE" id="PS51194"/>
    </source>
</evidence>
<protein>
    <recommendedName>
        <fullName evidence="3 13">Chromatin-remodeling ATPase INO80</fullName>
        <ecNumber evidence="13">3.6.4.-</ecNumber>
    </recommendedName>
</protein>
<evidence type="ECO:0000256" key="3">
    <source>
        <dbReference type="ARBA" id="ARBA00019805"/>
    </source>
</evidence>
<evidence type="ECO:0000256" key="5">
    <source>
        <dbReference type="ARBA" id="ARBA00022763"/>
    </source>
</evidence>
<comment type="caution">
    <text evidence="19">The sequence shown here is derived from an EMBL/GenBank/DDBJ whole genome shotgun (WGS) entry which is preliminary data.</text>
</comment>
<evidence type="ECO:0000256" key="13">
    <source>
        <dbReference type="RuleBase" id="RU368001"/>
    </source>
</evidence>
<evidence type="ECO:0000256" key="12">
    <source>
        <dbReference type="ARBA" id="ARBA00023242"/>
    </source>
</evidence>
<dbReference type="Gene3D" id="3.40.50.10810">
    <property type="entry name" value="Tandem AAA-ATPase domain"/>
    <property type="match status" value="1"/>
</dbReference>
<dbReference type="InterPro" id="IPR050520">
    <property type="entry name" value="INO80/SWR1_helicase"/>
</dbReference>
<evidence type="ECO:0000256" key="10">
    <source>
        <dbReference type="ARBA" id="ARBA00023125"/>
    </source>
</evidence>
<comment type="similarity">
    <text evidence="2 13">Belongs to the SNF2/RAD54 helicase family.</text>
</comment>
<organism evidence="19 20">
    <name type="scientific">Calicophoron daubneyi</name>
    <name type="common">Rumen fluke</name>
    <name type="synonym">Paramphistomum daubneyi</name>
    <dbReference type="NCBI Taxonomy" id="300641"/>
    <lineage>
        <taxon>Eukaryota</taxon>
        <taxon>Metazoa</taxon>
        <taxon>Spiralia</taxon>
        <taxon>Lophotrochozoa</taxon>
        <taxon>Platyhelminthes</taxon>
        <taxon>Trematoda</taxon>
        <taxon>Digenea</taxon>
        <taxon>Plagiorchiida</taxon>
        <taxon>Pronocephalata</taxon>
        <taxon>Paramphistomoidea</taxon>
        <taxon>Paramphistomidae</taxon>
        <taxon>Calicophoron</taxon>
    </lineage>
</organism>
<dbReference type="GO" id="GO:0006338">
    <property type="term" value="P:chromatin remodeling"/>
    <property type="evidence" value="ECO:0007669"/>
    <property type="project" value="UniProtKB-UniRule"/>
</dbReference>
<dbReference type="GO" id="GO:0042393">
    <property type="term" value="F:histone binding"/>
    <property type="evidence" value="ECO:0007669"/>
    <property type="project" value="TreeGrafter"/>
</dbReference>
<evidence type="ECO:0000256" key="14">
    <source>
        <dbReference type="SAM" id="Coils"/>
    </source>
</evidence>
<accession>A0AAV2TVE4</accession>
<keyword evidence="8 13" id="KW-0067">ATP-binding</keyword>
<dbReference type="FunFam" id="3.40.50.10810:FF:000005">
    <property type="entry name" value="Photoperiod-independent early flowering 1"/>
    <property type="match status" value="1"/>
</dbReference>
<dbReference type="InterPro" id="IPR001650">
    <property type="entry name" value="Helicase_C-like"/>
</dbReference>
<feature type="region of interest" description="Disordered" evidence="15">
    <location>
        <begin position="241"/>
        <end position="276"/>
    </location>
</feature>
<dbReference type="Gene3D" id="3.40.50.300">
    <property type="entry name" value="P-loop containing nucleotide triphosphate hydrolases"/>
    <property type="match status" value="1"/>
</dbReference>
<reference evidence="19" key="1">
    <citation type="submission" date="2024-06" db="EMBL/GenBank/DDBJ databases">
        <authorList>
            <person name="Liu X."/>
            <person name="Lenzi L."/>
            <person name="Haldenby T S."/>
            <person name="Uol C."/>
        </authorList>
    </citation>
    <scope>NUCLEOTIDE SEQUENCE</scope>
</reference>
<dbReference type="SUPFAM" id="SSF52540">
    <property type="entry name" value="P-loop containing nucleoside triphosphate hydrolases"/>
    <property type="match status" value="2"/>
</dbReference>
<dbReference type="InterPro" id="IPR000330">
    <property type="entry name" value="SNF2_N"/>
</dbReference>
<dbReference type="GO" id="GO:0016887">
    <property type="term" value="F:ATP hydrolysis activity"/>
    <property type="evidence" value="ECO:0007669"/>
    <property type="project" value="TreeGrafter"/>
</dbReference>
<keyword evidence="5 13" id="KW-0227">DNA damage</keyword>
<evidence type="ECO:0000256" key="7">
    <source>
        <dbReference type="ARBA" id="ARBA00022806"/>
    </source>
</evidence>
<keyword evidence="12" id="KW-0539">Nucleus</keyword>
<dbReference type="SMART" id="SM00487">
    <property type="entry name" value="DEXDc"/>
    <property type="match status" value="1"/>
</dbReference>
<proteinExistence type="inferred from homology"/>
<dbReference type="Pfam" id="PF00176">
    <property type="entry name" value="SNF2-rel_dom"/>
    <property type="match status" value="1"/>
</dbReference>
<gene>
    <name evidence="19" type="ORF">CDAUBV1_LOCUS15780</name>
</gene>
<evidence type="ECO:0000259" key="18">
    <source>
        <dbReference type="PROSITE" id="PS51413"/>
    </source>
</evidence>
<keyword evidence="9" id="KW-0156">Chromatin regulator</keyword>